<name>A0A0C1DC69_9SPHI</name>
<dbReference type="OrthoDB" id="1524679at2"/>
<dbReference type="AlphaFoldDB" id="A0A0C1DC69"/>
<proteinExistence type="predicted"/>
<organism evidence="1 2">
    <name type="scientific">Pedobacter kyungheensis</name>
    <dbReference type="NCBI Taxonomy" id="1069985"/>
    <lineage>
        <taxon>Bacteria</taxon>
        <taxon>Pseudomonadati</taxon>
        <taxon>Bacteroidota</taxon>
        <taxon>Sphingobacteriia</taxon>
        <taxon>Sphingobacteriales</taxon>
        <taxon>Sphingobacteriaceae</taxon>
        <taxon>Pedobacter</taxon>
    </lineage>
</organism>
<keyword evidence="2" id="KW-1185">Reference proteome</keyword>
<evidence type="ECO:0000313" key="2">
    <source>
        <dbReference type="Proteomes" id="UP000031246"/>
    </source>
</evidence>
<dbReference type="Proteomes" id="UP000031246">
    <property type="component" value="Unassembled WGS sequence"/>
</dbReference>
<comment type="caution">
    <text evidence="1">The sequence shown here is derived from an EMBL/GenBank/DDBJ whole genome shotgun (WGS) entry which is preliminary data.</text>
</comment>
<sequence>MQLEILTEADLQKFKIELFDELKKMNTGIYVASDHRKWLRSAEVRQLLKISAGTLQNLRINRTLPFKKVGSICYYAYADIEKLMGEGGEL</sequence>
<dbReference type="PANTHER" id="PTHR34585:SF22">
    <property type="entry name" value="HELIX-TURN-HELIX DOMAIN-CONTAINING PROTEIN"/>
    <property type="match status" value="1"/>
</dbReference>
<reference evidence="1 2" key="1">
    <citation type="submission" date="2014-10" db="EMBL/GenBank/DDBJ databases">
        <title>Pedobacter Kyungheensis.</title>
        <authorList>
            <person name="Anderson B.M."/>
            <person name="Newman J.D."/>
        </authorList>
    </citation>
    <scope>NUCLEOTIDE SEQUENCE [LARGE SCALE GENOMIC DNA]</scope>
    <source>
        <strain evidence="1 2">KACC 16221</strain>
    </source>
</reference>
<accession>A0A0C1DC69</accession>
<dbReference type="EMBL" id="JSYN01000006">
    <property type="protein sequence ID" value="KIA95171.1"/>
    <property type="molecule type" value="Genomic_DNA"/>
</dbReference>
<gene>
    <name evidence="1" type="ORF">OC25_07550</name>
</gene>
<dbReference type="RefSeq" id="WP_039473694.1">
    <property type="nucleotide sequence ID" value="NZ_JSYN01000006.1"/>
</dbReference>
<evidence type="ECO:0000313" key="1">
    <source>
        <dbReference type="EMBL" id="KIA95171.1"/>
    </source>
</evidence>
<dbReference type="PANTHER" id="PTHR34585">
    <property type="match status" value="1"/>
</dbReference>
<protein>
    <submittedName>
        <fullName evidence="1">Transcriptional regulator</fullName>
    </submittedName>
</protein>